<keyword evidence="3" id="KW-1185">Reference proteome</keyword>
<reference evidence="2 3" key="1">
    <citation type="journal article" date="2011" name="Front. Microbiol.">
        <title>Genomic signatures of strain selection and enhancement in Bacillus atrophaeus var. globigii, a historical biowarfare simulant.</title>
        <authorList>
            <person name="Gibbons H.S."/>
            <person name="Broomall S.M."/>
            <person name="McNew L.A."/>
            <person name="Daligault H."/>
            <person name="Chapman C."/>
            <person name="Bruce D."/>
            <person name="Karavis M."/>
            <person name="Krepps M."/>
            <person name="McGregor P.A."/>
            <person name="Hong C."/>
            <person name="Park K.H."/>
            <person name="Akmal A."/>
            <person name="Feldman A."/>
            <person name="Lin J.S."/>
            <person name="Chang W.E."/>
            <person name="Higgs B.W."/>
            <person name="Demirev P."/>
            <person name="Lindquist J."/>
            <person name="Liem A."/>
            <person name="Fochler E."/>
            <person name="Read T.D."/>
            <person name="Tapia R."/>
            <person name="Johnson S."/>
            <person name="Bishop-Lilly K.A."/>
            <person name="Detter C."/>
            <person name="Han C."/>
            <person name="Sozhamannan S."/>
            <person name="Rosenzweig C.N."/>
            <person name="Skowronski E.W."/>
        </authorList>
    </citation>
    <scope>NUCLEOTIDE SEQUENCE [LARGE SCALE GENOMIC DNA]</scope>
    <source>
        <strain evidence="2 3">MLST1</strain>
    </source>
</reference>
<evidence type="ECO:0000313" key="3">
    <source>
        <dbReference type="Proteomes" id="UP000288293"/>
    </source>
</evidence>
<protein>
    <submittedName>
        <fullName evidence="2">Uncharacterized protein</fullName>
    </submittedName>
</protein>
<dbReference type="Proteomes" id="UP000288293">
    <property type="component" value="Unassembled WGS sequence"/>
</dbReference>
<accession>A0A432W7R7</accession>
<feature type="compositionally biased region" description="Basic and acidic residues" evidence="1">
    <location>
        <begin position="66"/>
        <end position="80"/>
    </location>
</feature>
<name>A0A432W7R7_9GAMM</name>
<evidence type="ECO:0000256" key="1">
    <source>
        <dbReference type="SAM" id="MobiDB-lite"/>
    </source>
</evidence>
<dbReference type="EMBL" id="PIPL01000001">
    <property type="protein sequence ID" value="RUO25996.1"/>
    <property type="molecule type" value="Genomic_DNA"/>
</dbReference>
<feature type="region of interest" description="Disordered" evidence="1">
    <location>
        <begin position="30"/>
        <end position="49"/>
    </location>
</feature>
<feature type="region of interest" description="Disordered" evidence="1">
    <location>
        <begin position="66"/>
        <end position="88"/>
    </location>
</feature>
<dbReference type="AlphaFoldDB" id="A0A432W7R7"/>
<sequence>MEIKQVMEATRATAMINNLLPTSASGIETDASSTPVFGPLSPENGGRDLRKPSMAFALQVAGCADEPKRSRRFGEPDTRSASKPKPQIKRAPAWVPFLIWWSWRDLN</sequence>
<comment type="caution">
    <text evidence="2">The sequence shown here is derived from an EMBL/GenBank/DDBJ whole genome shotgun (WGS) entry which is preliminary data.</text>
</comment>
<evidence type="ECO:0000313" key="2">
    <source>
        <dbReference type="EMBL" id="RUO25996.1"/>
    </source>
</evidence>
<organism evidence="2 3">
    <name type="scientific">Aliidiomarina minuta</name>
    <dbReference type="NCBI Taxonomy" id="880057"/>
    <lineage>
        <taxon>Bacteria</taxon>
        <taxon>Pseudomonadati</taxon>
        <taxon>Pseudomonadota</taxon>
        <taxon>Gammaproteobacteria</taxon>
        <taxon>Alteromonadales</taxon>
        <taxon>Idiomarinaceae</taxon>
        <taxon>Aliidiomarina</taxon>
    </lineage>
</organism>
<gene>
    <name evidence="2" type="ORF">CWE09_04525</name>
</gene>
<proteinExistence type="predicted"/>